<organism evidence="4 5">
    <name type="scientific">Geodia barretti</name>
    <name type="common">Barrett's horny sponge</name>
    <dbReference type="NCBI Taxonomy" id="519541"/>
    <lineage>
        <taxon>Eukaryota</taxon>
        <taxon>Metazoa</taxon>
        <taxon>Porifera</taxon>
        <taxon>Demospongiae</taxon>
        <taxon>Heteroscleromorpha</taxon>
        <taxon>Tetractinellida</taxon>
        <taxon>Astrophorina</taxon>
        <taxon>Geodiidae</taxon>
        <taxon>Geodia</taxon>
    </lineage>
</organism>
<keyword evidence="2" id="KW-0175">Coiled coil</keyword>
<dbReference type="InterPro" id="IPR011029">
    <property type="entry name" value="DEATH-like_dom_sf"/>
</dbReference>
<reference evidence="4" key="1">
    <citation type="submission" date="2023-03" db="EMBL/GenBank/DDBJ databases">
        <authorList>
            <person name="Steffen K."/>
            <person name="Cardenas P."/>
        </authorList>
    </citation>
    <scope>NUCLEOTIDE SEQUENCE</scope>
</reference>
<dbReference type="SMART" id="SM00612">
    <property type="entry name" value="Kelch"/>
    <property type="match status" value="2"/>
</dbReference>
<dbReference type="CDD" id="cd01671">
    <property type="entry name" value="CARD"/>
    <property type="match status" value="1"/>
</dbReference>
<dbReference type="Gene3D" id="1.10.533.10">
    <property type="entry name" value="Death Domain, Fas"/>
    <property type="match status" value="1"/>
</dbReference>
<evidence type="ECO:0000313" key="4">
    <source>
        <dbReference type="EMBL" id="CAI8038975.1"/>
    </source>
</evidence>
<dbReference type="EMBL" id="CASHTH010003021">
    <property type="protein sequence ID" value="CAI8038975.1"/>
    <property type="molecule type" value="Genomic_DNA"/>
</dbReference>
<dbReference type="Proteomes" id="UP001174909">
    <property type="component" value="Unassembled WGS sequence"/>
</dbReference>
<feature type="region of interest" description="Disordered" evidence="3">
    <location>
        <begin position="185"/>
        <end position="257"/>
    </location>
</feature>
<keyword evidence="5" id="KW-1185">Reference proteome</keyword>
<evidence type="ECO:0000313" key="5">
    <source>
        <dbReference type="Proteomes" id="UP001174909"/>
    </source>
</evidence>
<feature type="region of interest" description="Disordered" evidence="3">
    <location>
        <begin position="1"/>
        <end position="35"/>
    </location>
</feature>
<dbReference type="InterPro" id="IPR052392">
    <property type="entry name" value="Kelch-BTB_domain-containing"/>
</dbReference>
<evidence type="ECO:0000256" key="1">
    <source>
        <dbReference type="ARBA" id="ARBA00022441"/>
    </source>
</evidence>
<evidence type="ECO:0000256" key="2">
    <source>
        <dbReference type="SAM" id="Coils"/>
    </source>
</evidence>
<dbReference type="InterPro" id="IPR011043">
    <property type="entry name" value="Gal_Oxase/kelch_b-propeller"/>
</dbReference>
<dbReference type="InterPro" id="IPR006652">
    <property type="entry name" value="Kelch_1"/>
</dbReference>
<keyword evidence="1" id="KW-0880">Kelch repeat</keyword>
<dbReference type="Gene3D" id="2.120.10.80">
    <property type="entry name" value="Kelch-type beta propeller"/>
    <property type="match status" value="1"/>
</dbReference>
<sequence>MTEEGSSVPHPPEETRPKTSGGMSSESKALRKSYDQFMKGADPSSLVAPLYSQDLLTDDEKARALLDTQTNRKRLDEIFDALTRRVGVEPKAFLLIMQTLKNVPALKPMGEKMQELYNEVVGEFGCDSSNEHAIGRVEPSHSDSNSLPQLTSKANHQTKLTTSTFPPEAFSVFGTSIRNRRYSVVEGRPPSQGNHRRSVSTTIGTTTRPGSSASTETTTITFSLSGSSGQGSTASVEITTSTSPDLPSNVTSNTPKSYEHDTYIKKELDVQSQETAELKERLKRYEEQNKIVKEKLSKAQQIIREQQQHIEEMKHQQIQDPGIQVKQLKSSCKLTVKCNNKGKIIPGRMSRGSSTTDGRLAYFTPWGGSSAIYSYDWRTDKWEELPSCPCRNAGLAIIDGALTAVGGMNASSKPSNKLYTLRRKRWNDYLTMGAACSSPAIASTDNHVFVIGGNDASHDISTIKSFEIKSKRFLKQTPLPQALARPSATICHDKLHVIGANAIGFSCSLHALVSSEECKVTSLPQLPVMASTAASLCGQLVIIGGTPGSTASSTKASVNSIYQLMDEQWVEIGTMHFGRKSCFVVNTTPEKLVDSWWTRQSKNVRQY</sequence>
<dbReference type="SUPFAM" id="SSF50965">
    <property type="entry name" value="Galactose oxidase, central domain"/>
    <property type="match status" value="1"/>
</dbReference>
<comment type="caution">
    <text evidence="4">The sequence shown here is derived from an EMBL/GenBank/DDBJ whole genome shotgun (WGS) entry which is preliminary data.</text>
</comment>
<dbReference type="PANTHER" id="PTHR46375">
    <property type="entry name" value="KELCH REPEAT AND BTB DOMAIN-CONTAINING PROTEIN 13-RELATED"/>
    <property type="match status" value="1"/>
</dbReference>
<evidence type="ECO:0000256" key="3">
    <source>
        <dbReference type="SAM" id="MobiDB-lite"/>
    </source>
</evidence>
<dbReference type="AlphaFoldDB" id="A0AA35SZG0"/>
<dbReference type="InterPro" id="IPR015915">
    <property type="entry name" value="Kelch-typ_b-propeller"/>
</dbReference>
<gene>
    <name evidence="4" type="ORF">GBAR_LOCUS21698</name>
</gene>
<accession>A0AA35SZG0</accession>
<dbReference type="PANTHER" id="PTHR46375:SF3">
    <property type="entry name" value="KELCH REPEAT AND BTB DOMAIN-CONTAINING PROTEIN 13"/>
    <property type="match status" value="1"/>
</dbReference>
<feature type="coiled-coil region" evidence="2">
    <location>
        <begin position="268"/>
        <end position="316"/>
    </location>
</feature>
<protein>
    <submittedName>
        <fullName evidence="4">Kelch-like protein diablo</fullName>
    </submittedName>
</protein>
<proteinExistence type="predicted"/>
<feature type="compositionally biased region" description="Polar residues" evidence="3">
    <location>
        <begin position="199"/>
        <end position="256"/>
    </location>
</feature>
<name>A0AA35SZG0_GEOBA</name>